<feature type="non-terminal residue" evidence="10">
    <location>
        <position position="1"/>
    </location>
</feature>
<organism evidence="10">
    <name type="scientific">Chromera velia CCMP2878</name>
    <dbReference type="NCBI Taxonomy" id="1169474"/>
    <lineage>
        <taxon>Eukaryota</taxon>
        <taxon>Sar</taxon>
        <taxon>Alveolata</taxon>
        <taxon>Colpodellida</taxon>
        <taxon>Chromeraceae</taxon>
        <taxon>Chromera</taxon>
    </lineage>
</organism>
<protein>
    <recommendedName>
        <fullName evidence="9">Major facilitator superfamily (MFS) profile domain-containing protein</fullName>
    </recommendedName>
</protein>
<feature type="domain" description="Major facilitator superfamily (MFS) profile" evidence="9">
    <location>
        <begin position="1"/>
        <end position="772"/>
    </location>
</feature>
<feature type="compositionally biased region" description="Basic and acidic residues" evidence="7">
    <location>
        <begin position="327"/>
        <end position="338"/>
    </location>
</feature>
<evidence type="ECO:0000256" key="3">
    <source>
        <dbReference type="ARBA" id="ARBA00022448"/>
    </source>
</evidence>
<feature type="region of interest" description="Disordered" evidence="7">
    <location>
        <begin position="772"/>
        <end position="814"/>
    </location>
</feature>
<dbReference type="InterPro" id="IPR005829">
    <property type="entry name" value="Sugar_transporter_CS"/>
</dbReference>
<dbReference type="Gene3D" id="1.20.1250.20">
    <property type="entry name" value="MFS general substrate transporter like domains"/>
    <property type="match status" value="3"/>
</dbReference>
<sequence>AVLVGSDVLCCIGASLGAWSVAVWQLHLGRLLVGIGVGSLVVAAPTYLSETSPARVRGLLMYIQDFLYSSSLVLCLLLGMVTAHMGGVRWRAVLQTYGAVAGVMAVLRAVFLCESPRWLIRQGRVEEALAVAERLYGPDKNSTEELAAELLEVEQTMKVPSEESAPSGGFEGMGVGERQEDEEGHARLDDSKGYWRGGSFSFLREAARGLGMSSSLKGKETEPQMVTEEGREEGREERRSLLGGRDDESQQESGSEGGRERGTSEGNQPKEGKGKGGVVNFTQLWHRRLSREDTTTTTTGSTSALFRSSALAESTGAPSLSSTSAHNKGDVKREKARVGVEVPAEAPPSSYLGVLSRLFHQSFKYRRQLMTAAFLGLAVNASGMTSIFVYQQDLMRLAGTCGFSLAPHSLFAFVALTRLLSTATAASLVDAVGRRKTLLVSGGVIVLCMLAFASSFAFLPLTFGEHGAKGIFPFSLQPPLLSETSLTQIPPSKVKIDPLSLAPKGSPGNLGGGSPVLLSTTGDRMQREQRRKISGKWKMRHRPRDEVRPFGPGFLTKGDIEGLEEHTLRSWRRKQGAPKGMQLHSAAANRKTEGERFFSSLQTAASFGVRSRKGGVALFPLHDLSSTSPQISPEGGLPSPPSVSEEFSQKEGKGGGLSSLDGGDKGEFPEETQCKAGPRGIAFGLVFLLFMCCWSFSWAGLFDTLSCEILPNSLRGVGMGISEAFQAFGFALVSSGFEGSLERLSPVPTFLLFAATSSIALLITYRQAGRKEGRKEGRREGGKEGRREGGKEGRREGGKEGGKEGKKVKSHEQASNRIARPLCFRRFTHDFFWKLLPKPSSVRGRRAYCHIGDLYLISESLRDCRLVPETANLSLEAIDAKFEHLWDNIQLAGRKSEKSTIDETS</sequence>
<keyword evidence="3" id="KW-0813">Transport</keyword>
<comment type="similarity">
    <text evidence="2">Belongs to the major facilitator superfamily. Sugar transporter (TC 2.A.1.1) family.</text>
</comment>
<feature type="transmembrane region" description="Helical" evidence="8">
    <location>
        <begin position="714"/>
        <end position="733"/>
    </location>
</feature>
<accession>A0A0G4IFN5</accession>
<name>A0A0G4IFN5_9ALVE</name>
<evidence type="ECO:0000256" key="1">
    <source>
        <dbReference type="ARBA" id="ARBA00004141"/>
    </source>
</evidence>
<feature type="compositionally biased region" description="Polar residues" evidence="7">
    <location>
        <begin position="316"/>
        <end position="326"/>
    </location>
</feature>
<feature type="compositionally biased region" description="Basic and acidic residues" evidence="7">
    <location>
        <begin position="217"/>
        <end position="248"/>
    </location>
</feature>
<feature type="region of interest" description="Disordered" evidence="7">
    <location>
        <begin position="158"/>
        <end position="191"/>
    </location>
</feature>
<feature type="transmembrane region" description="Helical" evidence="8">
    <location>
        <begin position="60"/>
        <end position="80"/>
    </location>
</feature>
<keyword evidence="4 8" id="KW-0812">Transmembrane</keyword>
<dbReference type="PROSITE" id="PS50850">
    <property type="entry name" value="MFS"/>
    <property type="match status" value="1"/>
</dbReference>
<dbReference type="AlphaFoldDB" id="A0A0G4IFN5"/>
<feature type="transmembrane region" description="Helical" evidence="8">
    <location>
        <begin position="681"/>
        <end position="702"/>
    </location>
</feature>
<feature type="compositionally biased region" description="Basic and acidic residues" evidence="7">
    <location>
        <begin position="257"/>
        <end position="274"/>
    </location>
</feature>
<dbReference type="VEuPathDB" id="CryptoDB:Cvel_14022"/>
<evidence type="ECO:0000259" key="9">
    <source>
        <dbReference type="PROSITE" id="PS50850"/>
    </source>
</evidence>
<evidence type="ECO:0000313" key="10">
    <source>
        <dbReference type="EMBL" id="CEM56028.1"/>
    </source>
</evidence>
<dbReference type="InterPro" id="IPR036259">
    <property type="entry name" value="MFS_trans_sf"/>
</dbReference>
<keyword evidence="5 8" id="KW-1133">Transmembrane helix</keyword>
<dbReference type="EMBL" id="CDMZ01005933">
    <property type="protein sequence ID" value="CEM56028.1"/>
    <property type="molecule type" value="Genomic_DNA"/>
</dbReference>
<evidence type="ECO:0000256" key="2">
    <source>
        <dbReference type="ARBA" id="ARBA00010992"/>
    </source>
</evidence>
<evidence type="ECO:0000256" key="6">
    <source>
        <dbReference type="ARBA" id="ARBA00023136"/>
    </source>
</evidence>
<proteinExistence type="inferred from homology"/>
<dbReference type="InterPro" id="IPR020846">
    <property type="entry name" value="MFS_dom"/>
</dbReference>
<dbReference type="GO" id="GO:0016020">
    <property type="term" value="C:membrane"/>
    <property type="evidence" value="ECO:0007669"/>
    <property type="project" value="UniProtKB-SubCell"/>
</dbReference>
<reference evidence="10" key="1">
    <citation type="submission" date="2014-11" db="EMBL/GenBank/DDBJ databases">
        <authorList>
            <person name="Otto D Thomas"/>
            <person name="Naeem Raeece"/>
        </authorList>
    </citation>
    <scope>NUCLEOTIDE SEQUENCE</scope>
</reference>
<feature type="region of interest" description="Disordered" evidence="7">
    <location>
        <begin position="510"/>
        <end position="553"/>
    </location>
</feature>
<gene>
    <name evidence="10" type="ORF">Cvel_14022</name>
</gene>
<evidence type="ECO:0000256" key="7">
    <source>
        <dbReference type="SAM" id="MobiDB-lite"/>
    </source>
</evidence>
<feature type="transmembrane region" description="Helical" evidence="8">
    <location>
        <begin position="438"/>
        <end position="459"/>
    </location>
</feature>
<dbReference type="PANTHER" id="PTHR48020:SF12">
    <property type="entry name" value="PROTON MYO-INOSITOL COTRANSPORTER"/>
    <property type="match status" value="1"/>
</dbReference>
<dbReference type="SUPFAM" id="SSF103473">
    <property type="entry name" value="MFS general substrate transporter"/>
    <property type="match status" value="2"/>
</dbReference>
<feature type="transmembrane region" description="Helical" evidence="8">
    <location>
        <begin position="28"/>
        <end position="48"/>
    </location>
</feature>
<dbReference type="Pfam" id="PF00083">
    <property type="entry name" value="Sugar_tr"/>
    <property type="match status" value="3"/>
</dbReference>
<comment type="subcellular location">
    <subcellularLocation>
        <location evidence="1">Membrane</location>
        <topology evidence="1">Multi-pass membrane protein</topology>
    </subcellularLocation>
</comment>
<dbReference type="PROSITE" id="PS00217">
    <property type="entry name" value="SUGAR_TRANSPORT_2"/>
    <property type="match status" value="1"/>
</dbReference>
<dbReference type="InterPro" id="IPR005828">
    <property type="entry name" value="MFS_sugar_transport-like"/>
</dbReference>
<evidence type="ECO:0000256" key="8">
    <source>
        <dbReference type="SAM" id="Phobius"/>
    </source>
</evidence>
<feature type="transmembrane region" description="Helical" evidence="8">
    <location>
        <begin position="369"/>
        <end position="390"/>
    </location>
</feature>
<evidence type="ECO:0000256" key="4">
    <source>
        <dbReference type="ARBA" id="ARBA00022692"/>
    </source>
</evidence>
<feature type="compositionally biased region" description="Basic residues" evidence="7">
    <location>
        <begin position="529"/>
        <end position="542"/>
    </location>
</feature>
<feature type="region of interest" description="Disordered" evidence="7">
    <location>
        <begin position="213"/>
        <end position="340"/>
    </location>
</feature>
<keyword evidence="6 8" id="KW-0472">Membrane</keyword>
<dbReference type="GO" id="GO:0022857">
    <property type="term" value="F:transmembrane transporter activity"/>
    <property type="evidence" value="ECO:0007669"/>
    <property type="project" value="InterPro"/>
</dbReference>
<feature type="transmembrane region" description="Helical" evidence="8">
    <location>
        <begin position="745"/>
        <end position="765"/>
    </location>
</feature>
<dbReference type="InterPro" id="IPR050814">
    <property type="entry name" value="Myo-inositol_Transporter"/>
</dbReference>
<dbReference type="PANTHER" id="PTHR48020">
    <property type="entry name" value="PROTON MYO-INOSITOL COTRANSPORTER"/>
    <property type="match status" value="1"/>
</dbReference>
<feature type="transmembrane region" description="Helical" evidence="8">
    <location>
        <begin position="92"/>
        <end position="111"/>
    </location>
</feature>
<evidence type="ECO:0000256" key="5">
    <source>
        <dbReference type="ARBA" id="ARBA00022989"/>
    </source>
</evidence>
<feature type="region of interest" description="Disordered" evidence="7">
    <location>
        <begin position="627"/>
        <end position="671"/>
    </location>
</feature>